<evidence type="ECO:0000313" key="3">
    <source>
        <dbReference type="Proteomes" id="UP001331761"/>
    </source>
</evidence>
<keyword evidence="1" id="KW-0472">Membrane</keyword>
<feature type="transmembrane region" description="Helical" evidence="1">
    <location>
        <begin position="36"/>
        <end position="57"/>
    </location>
</feature>
<protein>
    <submittedName>
        <fullName evidence="2">Uncharacterized protein</fullName>
    </submittedName>
</protein>
<name>A0AAN8FBT3_TRICO</name>
<dbReference type="AlphaFoldDB" id="A0AAN8FBT3"/>
<accession>A0AAN8FBT3</accession>
<dbReference type="Proteomes" id="UP001331761">
    <property type="component" value="Unassembled WGS sequence"/>
</dbReference>
<comment type="caution">
    <text evidence="2">The sequence shown here is derived from an EMBL/GenBank/DDBJ whole genome shotgun (WGS) entry which is preliminary data.</text>
</comment>
<reference evidence="2 3" key="1">
    <citation type="submission" date="2019-10" db="EMBL/GenBank/DDBJ databases">
        <title>Assembly and Annotation for the nematode Trichostrongylus colubriformis.</title>
        <authorList>
            <person name="Martin J."/>
        </authorList>
    </citation>
    <scope>NUCLEOTIDE SEQUENCE [LARGE SCALE GENOMIC DNA]</scope>
    <source>
        <strain evidence="2">G859</strain>
        <tissue evidence="2">Whole worm</tissue>
    </source>
</reference>
<keyword evidence="1" id="KW-1133">Transmembrane helix</keyword>
<evidence type="ECO:0000313" key="2">
    <source>
        <dbReference type="EMBL" id="KAK5968608.1"/>
    </source>
</evidence>
<gene>
    <name evidence="2" type="ORF">GCK32_007317</name>
</gene>
<sequence length="72" mass="7704">MARDVCMYAVAAGASGASAAISSKFAFGHYNLENEFVMFAVSIAIFALSNVLMWWAYTDSKIAKSDGRLNGS</sequence>
<feature type="non-terminal residue" evidence="2">
    <location>
        <position position="72"/>
    </location>
</feature>
<keyword evidence="1" id="KW-0812">Transmembrane</keyword>
<evidence type="ECO:0000256" key="1">
    <source>
        <dbReference type="SAM" id="Phobius"/>
    </source>
</evidence>
<proteinExistence type="predicted"/>
<dbReference type="EMBL" id="WIXE01021194">
    <property type="protein sequence ID" value="KAK5968608.1"/>
    <property type="molecule type" value="Genomic_DNA"/>
</dbReference>
<organism evidence="2 3">
    <name type="scientific">Trichostrongylus colubriformis</name>
    <name type="common">Black scour worm</name>
    <dbReference type="NCBI Taxonomy" id="6319"/>
    <lineage>
        <taxon>Eukaryota</taxon>
        <taxon>Metazoa</taxon>
        <taxon>Ecdysozoa</taxon>
        <taxon>Nematoda</taxon>
        <taxon>Chromadorea</taxon>
        <taxon>Rhabditida</taxon>
        <taxon>Rhabditina</taxon>
        <taxon>Rhabditomorpha</taxon>
        <taxon>Strongyloidea</taxon>
        <taxon>Trichostrongylidae</taxon>
        <taxon>Trichostrongylus</taxon>
    </lineage>
</organism>
<keyword evidence="3" id="KW-1185">Reference proteome</keyword>